<name>A0A3S8NEY9_9VIRU</name>
<proteinExistence type="predicted"/>
<organism evidence="1 2">
    <name type="scientific">Sulfolobales Beppu filamentous virus 2</name>
    <dbReference type="NCBI Taxonomy" id="2493123"/>
    <lineage>
        <taxon>Viruses</taxon>
        <taxon>Adnaviria</taxon>
        <taxon>Zilligvirae</taxon>
        <taxon>Taleaviricota</taxon>
        <taxon>Tokiviricetes</taxon>
        <taxon>Ligamenvirales</taxon>
        <taxon>Lipothrixviridae</taxon>
        <taxon>Alphalipothrixvirus</taxon>
        <taxon>Alphalipothrixvirus umijigokuense</taxon>
    </lineage>
</organism>
<accession>A0A3S8NEY9</accession>
<dbReference type="Proteomes" id="UP000277749">
    <property type="component" value="Segment"/>
</dbReference>
<keyword evidence="2" id="KW-1185">Reference proteome</keyword>
<evidence type="ECO:0000313" key="2">
    <source>
        <dbReference type="Proteomes" id="UP000277749"/>
    </source>
</evidence>
<gene>
    <name evidence="1" type="ORF">SBFV2_gp25</name>
</gene>
<protein>
    <submittedName>
        <fullName evidence="1">Uncharacterized protein</fullName>
    </submittedName>
</protein>
<reference evidence="1 2" key="1">
    <citation type="journal article" date="2018" name="Environ. Microbiol.">
        <title>New archaeal viruses discovered by metagenomic analysis of viral communities in enrichment cultures.</title>
        <authorList>
            <person name="Liu Y."/>
            <person name="Brandt D."/>
            <person name="Ishino S."/>
            <person name="Ishino Y."/>
            <person name="Koonin E.V."/>
            <person name="Kalinowski J."/>
            <person name="Krupovic M."/>
            <person name="Prangishvili D."/>
        </authorList>
    </citation>
    <scope>NUCLEOTIDE SEQUENCE [LARGE SCALE GENOMIC DNA]</scope>
</reference>
<sequence>MRSKYDFRSSPLFYTAFATIYALKQVTGQDEFTIYTDYLIYQIPLKSRIRRIIRHGAGTKIFIGDSWIETGKYYIRYPGSKKLLIPTIPPTFVIDSDEDYVLVIP</sequence>
<evidence type="ECO:0000313" key="1">
    <source>
        <dbReference type="EMBL" id="AZI75792.1"/>
    </source>
</evidence>
<dbReference type="EMBL" id="MK064563">
    <property type="protein sequence ID" value="AZI75792.1"/>
    <property type="molecule type" value="Genomic_DNA"/>
</dbReference>